<dbReference type="KEGG" id="bha:BH2003"/>
<name>Q9KBC5_HALH5</name>
<evidence type="ECO:0000313" key="2">
    <source>
        <dbReference type="Proteomes" id="UP000001258"/>
    </source>
</evidence>
<dbReference type="RefSeq" id="WP_010898161.1">
    <property type="nucleotide sequence ID" value="NC_002570.2"/>
</dbReference>
<reference evidence="1 2" key="1">
    <citation type="journal article" date="2000" name="Nucleic Acids Res.">
        <title>Complete genome sequence of the alkaliphilic bacterium Bacillus halodurans and genomic sequence comparison with Bacillus subtilis.</title>
        <authorList>
            <person name="Takami H."/>
            <person name="Nakasone K."/>
            <person name="Takaki Y."/>
            <person name="Maeno G."/>
            <person name="Sasaki R."/>
            <person name="Masui N."/>
            <person name="Fuji F."/>
            <person name="Hirama C."/>
            <person name="Nakamura Y."/>
            <person name="Ogasawara N."/>
            <person name="Kuhara S."/>
            <person name="Horikoshi K."/>
        </authorList>
    </citation>
    <scope>NUCLEOTIDE SEQUENCE [LARGE SCALE GENOMIC DNA]</scope>
    <source>
        <strain evidence="2">ATCC BAA-125 / DSM 18197 / FERM 7344 / JCM 9153 / C-125</strain>
    </source>
</reference>
<proteinExistence type="predicted"/>
<dbReference type="Proteomes" id="UP000001258">
    <property type="component" value="Chromosome"/>
</dbReference>
<dbReference type="OrthoDB" id="2875988at2"/>
<organism evidence="1 2">
    <name type="scientific">Halalkalibacterium halodurans (strain ATCC BAA-125 / DSM 18197 / FERM 7344 / JCM 9153 / C-125)</name>
    <name type="common">Bacillus halodurans</name>
    <dbReference type="NCBI Taxonomy" id="272558"/>
    <lineage>
        <taxon>Bacteria</taxon>
        <taxon>Bacillati</taxon>
        <taxon>Bacillota</taxon>
        <taxon>Bacilli</taxon>
        <taxon>Bacillales</taxon>
        <taxon>Bacillaceae</taxon>
        <taxon>Halalkalibacterium (ex Joshi et al. 2022)</taxon>
    </lineage>
</organism>
<evidence type="ECO:0000313" key="1">
    <source>
        <dbReference type="EMBL" id="BAB05722.1"/>
    </source>
</evidence>
<dbReference type="PIR" id="C83900">
    <property type="entry name" value="C83900"/>
</dbReference>
<dbReference type="AlphaFoldDB" id="Q9KBC5"/>
<protein>
    <submittedName>
        <fullName evidence="1">BH2003 protein</fullName>
    </submittedName>
</protein>
<accession>Q9KBC5</accession>
<dbReference type="STRING" id="272558.gene:10727901"/>
<gene>
    <name evidence="1" type="ordered locus">BH2003</name>
</gene>
<sequence length="194" mass="21798">MDTAESALKKTYGPNSEQVHERMSSLVHMDWFSTVGTMRNRSYTEEAVNGCLQELQVEDCKVAWITLDQLHPTLAQFALDKSSLWQRLQHIPDDLHQTAEASGRDHYLSTTIDSVASLVFHDAFAGAFKHLEDNGESIIQLAVGSAMYVATMGCLWEVIADLEGWEHNPFRALLKVYEQGHCLIGANQQSIYLI</sequence>
<dbReference type="eggNOG" id="ENOG50304UK">
    <property type="taxonomic scope" value="Bacteria"/>
</dbReference>
<keyword evidence="2" id="KW-1185">Reference proteome</keyword>
<dbReference type="HOGENOM" id="CLU_121371_0_0_9"/>
<dbReference type="EMBL" id="BA000004">
    <property type="protein sequence ID" value="BAB05722.1"/>
    <property type="molecule type" value="Genomic_DNA"/>
</dbReference>